<dbReference type="PANTHER" id="PTHR45947">
    <property type="entry name" value="SULFOQUINOVOSYL TRANSFERASE SQD2"/>
    <property type="match status" value="1"/>
</dbReference>
<dbReference type="eggNOG" id="COG0438">
    <property type="taxonomic scope" value="Bacteria"/>
</dbReference>
<organism evidence="2 3">
    <name type="scientific">Moorena producens 3L</name>
    <dbReference type="NCBI Taxonomy" id="489825"/>
    <lineage>
        <taxon>Bacteria</taxon>
        <taxon>Bacillati</taxon>
        <taxon>Cyanobacteriota</taxon>
        <taxon>Cyanophyceae</taxon>
        <taxon>Coleofasciculales</taxon>
        <taxon>Coleofasciculaceae</taxon>
        <taxon>Moorena</taxon>
    </lineage>
</organism>
<dbReference type="EMBL" id="GL890823">
    <property type="protein sequence ID" value="EGJ35279.1"/>
    <property type="molecule type" value="Genomic_DNA"/>
</dbReference>
<reference evidence="3" key="1">
    <citation type="journal article" date="2011" name="Proc. Natl. Acad. Sci. U.S.A.">
        <title>Genomic insights into the physiology and ecology of the marine filamentous cyanobacterium Lyngbya majuscula.</title>
        <authorList>
            <person name="Jones A.C."/>
            <person name="Monroe E.A."/>
            <person name="Podell S."/>
            <person name="Hess W.R."/>
            <person name="Klages S."/>
            <person name="Esquenazi E."/>
            <person name="Niessen S."/>
            <person name="Hoover H."/>
            <person name="Rothmann M."/>
            <person name="Lasken R.S."/>
            <person name="Yates J.R.III."/>
            <person name="Reinhardt R."/>
            <person name="Kube M."/>
            <person name="Burkart M.D."/>
            <person name="Allen E.E."/>
            <person name="Dorrestein P.C."/>
            <person name="Gerwick W.H."/>
            <person name="Gerwick L."/>
        </authorList>
    </citation>
    <scope>NUCLEOTIDE SEQUENCE [LARGE SCALE GENOMIC DNA]</scope>
    <source>
        <strain evidence="3">3L</strain>
    </source>
</reference>
<protein>
    <submittedName>
        <fullName evidence="2">Glycosyltransferase</fullName>
    </submittedName>
</protein>
<dbReference type="InterPro" id="IPR050194">
    <property type="entry name" value="Glycosyltransferase_grp1"/>
</dbReference>
<name>F4XJJ9_9CYAN</name>
<keyword evidence="2" id="KW-0808">Transferase</keyword>
<accession>F4XJJ9</accession>
<sequence>MTKGQSRVLVDKQITEHRVYNMNLRVLIAAEHASAKFGGEAALPLHYYRILRQRGIPTWLVVHERTRAELEALFPQDQHIAYVPDTIWHRMLWQLGNLLPTRLSYFTLGLVMRLLTQLTQRQIIGRIVKQEQINIIHQPIPVSPKEPSMLFGMGVPIIIGPMNGGMDYPPGFHKLQKKTVNLTIFLGRKFLNIMNQLIPGKKQAALLIVANERTRKALPQVACKQVIKIVENGVNLSIFKPLLSASSNSEIKTVNYIFIGRLVDWKAVDILLISFKQASLKFPISLTIIGDGTERDKLEKQAQELKILSTTIHNTGKVFFAGWLSQEKCSEQLQQSDAFVLPSLLECGGAVVLEAMAKGLPVIATNWGGPADYLDTSCGILVEPSSREEFIDSLANAMLTLAHSPQKRLDMGRMGQNKVMQHFDWEVKVDHMIKIYHKVIADHLASSKIQS</sequence>
<dbReference type="SUPFAM" id="SSF53756">
    <property type="entry name" value="UDP-Glycosyltransferase/glycogen phosphorylase"/>
    <property type="match status" value="1"/>
</dbReference>
<proteinExistence type="predicted"/>
<evidence type="ECO:0000259" key="1">
    <source>
        <dbReference type="Pfam" id="PF00534"/>
    </source>
</evidence>
<keyword evidence="3" id="KW-1185">Reference proteome</keyword>
<gene>
    <name evidence="2" type="ORF">LYNGBM3L_07850</name>
</gene>
<evidence type="ECO:0000313" key="3">
    <source>
        <dbReference type="Proteomes" id="UP000003959"/>
    </source>
</evidence>
<dbReference type="Gene3D" id="3.40.50.2000">
    <property type="entry name" value="Glycogen Phosphorylase B"/>
    <property type="match status" value="2"/>
</dbReference>
<dbReference type="PANTHER" id="PTHR45947:SF3">
    <property type="entry name" value="SULFOQUINOVOSYL TRANSFERASE SQD2"/>
    <property type="match status" value="1"/>
</dbReference>
<dbReference type="Proteomes" id="UP000003959">
    <property type="component" value="Unassembled WGS sequence"/>
</dbReference>
<evidence type="ECO:0000313" key="2">
    <source>
        <dbReference type="EMBL" id="EGJ35279.1"/>
    </source>
</evidence>
<feature type="domain" description="Glycosyl transferase family 1" evidence="1">
    <location>
        <begin position="255"/>
        <end position="415"/>
    </location>
</feature>
<dbReference type="InterPro" id="IPR001296">
    <property type="entry name" value="Glyco_trans_1"/>
</dbReference>
<dbReference type="GO" id="GO:0016757">
    <property type="term" value="F:glycosyltransferase activity"/>
    <property type="evidence" value="ECO:0007669"/>
    <property type="project" value="InterPro"/>
</dbReference>
<dbReference type="Pfam" id="PF00534">
    <property type="entry name" value="Glycos_transf_1"/>
    <property type="match status" value="1"/>
</dbReference>
<dbReference type="CDD" id="cd03801">
    <property type="entry name" value="GT4_PimA-like"/>
    <property type="match status" value="1"/>
</dbReference>
<dbReference type="HOGENOM" id="CLU_052026_0_0_3"/>
<dbReference type="AlphaFoldDB" id="F4XJJ9"/>